<organism evidence="1 2">
    <name type="scientific">Dreissena polymorpha</name>
    <name type="common">Zebra mussel</name>
    <name type="synonym">Mytilus polymorpha</name>
    <dbReference type="NCBI Taxonomy" id="45954"/>
    <lineage>
        <taxon>Eukaryota</taxon>
        <taxon>Metazoa</taxon>
        <taxon>Spiralia</taxon>
        <taxon>Lophotrochozoa</taxon>
        <taxon>Mollusca</taxon>
        <taxon>Bivalvia</taxon>
        <taxon>Autobranchia</taxon>
        <taxon>Heteroconchia</taxon>
        <taxon>Euheterodonta</taxon>
        <taxon>Imparidentia</taxon>
        <taxon>Neoheterodontei</taxon>
        <taxon>Myida</taxon>
        <taxon>Dreissenoidea</taxon>
        <taxon>Dreissenidae</taxon>
        <taxon>Dreissena</taxon>
    </lineage>
</organism>
<comment type="caution">
    <text evidence="1">The sequence shown here is derived from an EMBL/GenBank/DDBJ whole genome shotgun (WGS) entry which is preliminary data.</text>
</comment>
<evidence type="ECO:0000313" key="1">
    <source>
        <dbReference type="EMBL" id="KAH3888547.1"/>
    </source>
</evidence>
<dbReference type="EMBL" id="JAIWYP010000001">
    <property type="protein sequence ID" value="KAH3888547.1"/>
    <property type="molecule type" value="Genomic_DNA"/>
</dbReference>
<keyword evidence="2" id="KW-1185">Reference proteome</keyword>
<reference evidence="1" key="2">
    <citation type="submission" date="2020-11" db="EMBL/GenBank/DDBJ databases">
        <authorList>
            <person name="McCartney M.A."/>
            <person name="Auch B."/>
            <person name="Kono T."/>
            <person name="Mallez S."/>
            <person name="Becker A."/>
            <person name="Gohl D.M."/>
            <person name="Silverstein K.A.T."/>
            <person name="Koren S."/>
            <person name="Bechman K.B."/>
            <person name="Herman A."/>
            <person name="Abrahante J.E."/>
            <person name="Garbe J."/>
        </authorList>
    </citation>
    <scope>NUCLEOTIDE SEQUENCE</scope>
    <source>
        <strain evidence="1">Duluth1</strain>
        <tissue evidence="1">Whole animal</tissue>
    </source>
</reference>
<evidence type="ECO:0000313" key="2">
    <source>
        <dbReference type="Proteomes" id="UP000828390"/>
    </source>
</evidence>
<proteinExistence type="predicted"/>
<reference evidence="1" key="1">
    <citation type="journal article" date="2019" name="bioRxiv">
        <title>The Genome of the Zebra Mussel, Dreissena polymorpha: A Resource for Invasive Species Research.</title>
        <authorList>
            <person name="McCartney M.A."/>
            <person name="Auch B."/>
            <person name="Kono T."/>
            <person name="Mallez S."/>
            <person name="Zhang Y."/>
            <person name="Obille A."/>
            <person name="Becker A."/>
            <person name="Abrahante J.E."/>
            <person name="Garbe J."/>
            <person name="Badalamenti J.P."/>
            <person name="Herman A."/>
            <person name="Mangelson H."/>
            <person name="Liachko I."/>
            <person name="Sullivan S."/>
            <person name="Sone E.D."/>
            <person name="Koren S."/>
            <person name="Silverstein K.A.T."/>
            <person name="Beckman K.B."/>
            <person name="Gohl D.M."/>
        </authorList>
    </citation>
    <scope>NUCLEOTIDE SEQUENCE</scope>
    <source>
        <strain evidence="1">Duluth1</strain>
        <tissue evidence="1">Whole animal</tissue>
    </source>
</reference>
<protein>
    <submittedName>
        <fullName evidence="1">Uncharacterized protein</fullName>
    </submittedName>
</protein>
<name>A0A9D4N2N7_DREPO</name>
<dbReference type="Proteomes" id="UP000828390">
    <property type="component" value="Unassembled WGS sequence"/>
</dbReference>
<gene>
    <name evidence="1" type="ORF">DPMN_012583</name>
</gene>
<accession>A0A9D4N2N7</accession>
<sequence>MDAIKDPTIRERIERRVYDDSEQPLNANIEEKKNTLYQQYVAISSELVEDKKWNIKIQKPLSVQKTVCDVCQNKDPRKFEMDKSSKKAIRFPTSDDEFKDAQNVFLIFCYGYAVCDPMHQCWASANNVVLVELASADDGGLVDWVILDDGAPVDWVSADDKVCGVWCQRTM</sequence>
<dbReference type="AlphaFoldDB" id="A0A9D4N2N7"/>